<evidence type="ECO:0000313" key="3">
    <source>
        <dbReference type="Proteomes" id="UP000030428"/>
    </source>
</evidence>
<gene>
    <name evidence="2" type="ORF">PN36_33340</name>
</gene>
<evidence type="ECO:0000313" key="2">
    <source>
        <dbReference type="EMBL" id="TGN99807.1"/>
    </source>
</evidence>
<organism evidence="2 3">
    <name type="scientific">Candidatus Thiomargarita nelsonii</name>
    <dbReference type="NCBI Taxonomy" id="1003181"/>
    <lineage>
        <taxon>Bacteria</taxon>
        <taxon>Pseudomonadati</taxon>
        <taxon>Pseudomonadota</taxon>
        <taxon>Gammaproteobacteria</taxon>
        <taxon>Thiotrichales</taxon>
        <taxon>Thiotrichaceae</taxon>
        <taxon>Thiomargarita</taxon>
    </lineage>
</organism>
<keyword evidence="3" id="KW-1185">Reference proteome</keyword>
<reference evidence="2 3" key="1">
    <citation type="journal article" date="2016" name="Front. Microbiol.">
        <title>Single-Cell (Meta-)Genomics of a Dimorphic Candidatus Thiomargarita nelsonii Reveals Genomic Plasticity.</title>
        <authorList>
            <person name="Flood B.E."/>
            <person name="Fliss P."/>
            <person name="Jones D.S."/>
            <person name="Dick G.J."/>
            <person name="Jain S."/>
            <person name="Kaster A.K."/>
            <person name="Winkel M."/>
            <person name="Mussmann M."/>
            <person name="Bailey J."/>
        </authorList>
    </citation>
    <scope>NUCLEOTIDE SEQUENCE [LARGE SCALE GENOMIC DNA]</scope>
    <source>
        <strain evidence="2">Hydrate Ridge</strain>
    </source>
</reference>
<proteinExistence type="predicted"/>
<sequence>DDITRLLTKQYADISERINQLQNELSHFITERTSNSFSSATAKSETLEQTLKEIQTRVDDVKIQKN</sequence>
<keyword evidence="1" id="KW-0175">Coiled coil</keyword>
<protein>
    <submittedName>
        <fullName evidence="2">Uncharacterized protein</fullName>
    </submittedName>
</protein>
<dbReference type="EMBL" id="JSZA02000340">
    <property type="protein sequence ID" value="TGN99807.1"/>
    <property type="molecule type" value="Genomic_DNA"/>
</dbReference>
<dbReference type="Proteomes" id="UP000030428">
    <property type="component" value="Unassembled WGS sequence"/>
</dbReference>
<name>A0A4E0QJU2_9GAMM</name>
<comment type="caution">
    <text evidence="2">The sequence shown here is derived from an EMBL/GenBank/DDBJ whole genome shotgun (WGS) entry which is preliminary data.</text>
</comment>
<feature type="coiled-coil region" evidence="1">
    <location>
        <begin position="4"/>
        <end position="64"/>
    </location>
</feature>
<accession>A0A4E0QJU2</accession>
<feature type="non-terminal residue" evidence="2">
    <location>
        <position position="1"/>
    </location>
</feature>
<dbReference type="AlphaFoldDB" id="A0A4E0QJU2"/>
<evidence type="ECO:0000256" key="1">
    <source>
        <dbReference type="SAM" id="Coils"/>
    </source>
</evidence>